<feature type="region of interest" description="Disordered" evidence="7">
    <location>
        <begin position="1432"/>
        <end position="1644"/>
    </location>
</feature>
<feature type="compositionally biased region" description="Basic and acidic residues" evidence="7">
    <location>
        <begin position="3313"/>
        <end position="3324"/>
    </location>
</feature>
<feature type="compositionally biased region" description="Basic residues" evidence="7">
    <location>
        <begin position="3827"/>
        <end position="3836"/>
    </location>
</feature>
<sequence>MSHPLYNPYASGKRNSTQGQYGQTERDTQRPSSFLGHGSVFSSSGAPLAVPGNSGGRDMTRDMDAKSSMDMHISKGRKPMDSAPFTSAQRNEFRSSGAGIAAYPVTSASSSRYTNKAAIESGGNNLNWLTSCPGPSPSCSSSTLSNLAGGNGGRVDTSSKVQHDLRAIPGLGDYDSPGSGRSHPFTEPGQPKYTSESAVSILQRFGLEKEDLEHLISYPENQITPANLPFILREIRLQKDKKAVTGVQSNLYGEHRPTGAVSGMDSYGLSRGTDVHIQETSTSVLQPSKVIDYGHTGKYTAGIGDEIGRKSDRDNSGGSKTVFMTGTAANRQNLEPLQKKITDSKSSALGSSHEQKSPFTSLSSPYSPAPSSVASTSSDQTKQMTKQAFQNILSSFQLPKKDTATRGLMSEASKPETQASSTSSHGMHPSGHGLVLIGDSDPSRTEDELSKTRNKMSVVIEHIMKHRGKQKEQMQQQMRTTKPVQKQPAQQQQSKGQAKQSKKKLPSKTRKGLPPDFGGSVPPSKKKPPTSKKLPKDKVDKDQPTPEMLYDYAAAPPRIFPHTCTLCYKDCANMQDWITHQNSSHHLESCTRLKKHYPKWDGEIVFGPRPVGKEAKPSTSTSAKKTKRTRSHSQSKSLSPKRRRGLEGKRRSRSPSPQSSKYSRRYDSPASPCYSSRSRSSERRLSPWRAADIRSPFRRSNDSRSPTRRVVVNRRSPPRRKSNETWSRDDGSRSPQRRGSQRWSPPRGFDERRSPQRRADDRHSPPRRVSARWSPSRRSDHSRSPQARSQERRSSREGSSPPKMGLNSAESLAKKLLETSAVQSLSNQSDLAAVVKTLAPALLAELAKMTSSSSTPSSSAAKTKLSKTVSSKVKSSSRTVELKNIDARLPDNDLSSLLGQFGKTKSIKINRSTKRAIVQYERLEAAENLRYAGSFTIKGIQVVVARGKIAATKSTQRKSSKSSASAPQTARLTRTTTSTKKPLLPTPKCPPPTPQPSGVIRKTTSKILSGKTAAKVLVSKAKNVSTKKVRKIRTLREMPLKGAAKTDPVTQNTTSGLEDMSQQGDQGTEQKTPPEESDSTSAADTVKVTEILKGTPMEEKISSSETETVQTVQEPEAAEEAVTPSISAASENQAGAGDSEDKPDKSGVGQSGTADAEKDTSDTATEAGKEPSTEAETTPTTQKPKEEPKPPGSGPEPSETFKETPQKSANVGKESRAESLKLSQSESKAPGSPEVQADTAESGKASPPTVVKLHGICSSLSHSDILSAVENFGKTKSVVLFRARLEAIVIFEKAEGAQKLRSVKSLNVNGVPVAVVGEKESVCKERKTPPVRQSTSESTTPKRITTTEEKAFTPEVKKTVKTEALAVEGLVKEQVTPTESKSSESLPVSGDSKQTLTPEKSKIATEESVVQLRDKDKTTEQVKGVKIKTETVSASAGESVAGENIGGTTAKEASEPTRTTSAPNNQPDVGKSEAVGQGENKNLIKAEDASEPMELKVQGITAEKPEDKERDKSAEDKPGQSPPPTGSDETQVTETSDKDGPASTAHGPETKTETAEGQQQEGGGTNEAAVEEAVPGGGAKTITTGKGPSAAVTTQIPSPSTKEVSKAKAGSQASAVSPETPSSSAKPAAAAASGQKPTTSEQPSAAVVCPTIGEMLKTTLDPQNIFCWSPPEVLPQRYPQYHRSVFISGLPLYHDGFYTEEDIVNLLVPFGFRSQDNKIFVIPQTGMAFATMPSRDTVMHLMTVSVTNGIYFRGIRLLIEVMHSQVQMLPLKFYMFMKRLLMCSVHDEGKRTVMIRNISQPDIRKLREALTEFAPITNFLPLLNKVFVEFKSVEDAGRFEKWYNQACPPPLSNVWRKRQVIMLAPAGPVTVKKAPQKAQSVPPVPKGKKVLVYKSGEIVFPQKPKAEGRKLVGSKAESNEKIEETAGEDPSVPSTSTESGEPDKSEGAGEPMEHEEQGVEGKAEAPKSDETASSGAVPESSSDKPKEKQDPGAEAKPAPKGTATTTTKDASKTASGGSAVSVEAPSSSSKPAAAASKQKKDSSSSSAVRPPTPGEMLEKRLFAHKIYCHALSTLSPLGNDRQLLLTGLPKFHDGLYTEDDVADLLVPFGFQDKEDKLFVVPQSRMAYAVMPSMKSVLKVLRESERNGIFLKEKKLSVRVVSLHYPMKALQFYTFVKRLLKCSVNREAERTVLIRNISQTEMKELREALQDYAPFNNFMPLLNKLYIEFNTYGDALRFKDWYSRRSHAPGHEVNMLKKSGPAAADKEPVQDKDRYFGETIENVLTKKQIDTVKSETANTPKMLITWLFEDCCCAEDDITELLTPFGYQHKDHNIYIFPQGCLAFVQMPTSRHVFDVLRASKREPIKLNGCELTFHAVNDEISLRPFWFYKFMMDLGNYPVTEDRDSIIFIRNISPAEIQELRDVLKKLNSVRNFWPLLNKVFIEFQTPCDADWLGVWYSLLKNPPNHRIQRLKIPHSGHSSSPAPKLPEDSQLDCKDLIEGATLPSVKTGVPQGSASPFWISLRNNPFVFPSISPWFIIPEYLTVKRLNDIERASRRGSMCPTVMLTGLPEGEYKHEDVARLVWPFFPKQDLRSLYYNVTVLPLQRRAFVFFADWMTCFDFVKAHITKRTSLKKRAISVHLVLQNMHPEFSEEAMYTNLMKLSNARVPDPASLEERLLCVEVSEVSLDVITLVVEMVASITSFVNFLPLANRICIEMADSASVAQVVERYNDLTPSSFTEDPAWSKVQNFETLESLRQRLQEAGEDTIDLEPEAVSEVNEPPETDKSKLKTITVTVGPHRLVRKSRSLSPERRGDANFTEDYTPADFFDGLQFNEDEFVTVDEVYDDVGEGSSERRRPSSSTHSSRDRRDSRASSGGGRTSSRSSKDHRSSASSSSSRSERTTRAANSSSERNASKPSRSSTKPSSSASASKSASPSPFVSPETLSSPDQRAKPSETDPPGPSSSSAPSETQPEQRAVPLSDHTASAEGPAAETVESETKMEARGEMHPPHQGPGFDLNQIQDMGIDLDRTNEDQKKDEEETDEIKHDDLQTLTPAGDQSAEQMTDGGQEGRSESQPGDLVLEGVKAETEESGEMDPDGPSQVLDEVSELCEEDDGSKTDQAEDKNGLETNAEEVETGSKMFSPESSTETPQGQTSTENQPLQEEDLKDPEGPEQTFEILDSIDDQTETEDDPAKLETLSSQTSKDDQPVEDEGDAYQVIDSVEDQPTSRQQRPRRGARRDDRSSRRSGSTNRTPKSDETEKSPKKQDKTDIRTKTEVSEDVVFEIVDSVEEEPAEDPTRESFGRRRSTRRKKEAPAEEAEKPEEVTYEILDSVETTTDEPTITTRSTRGRRGRPSKEATTEKMQREETPTSRRQTRSREKTPKTEETLPPKESVGEGNEEITTYEILDSVEDGPEEDQPAPRGRGTKGRPKKPLKTTKKDDTGPNEVDQETSEKVGNEEEATYQILDSVEDDLVDDRPIAEQPESERKEEIIQNTEEGEPSGAGSTKSEEEEEEEQEEPLFQVVDSLEEEQTITEASEKEGKDNTETGEDAVKEDPQSGFTTVSEGSEKPEESLAQGVRDPEEVSAGAGKEDRKETPRIDHKEEDSPSPSSSSVRAAADEEQMKSTLVNLDTVSDEEEDYSDDAAEEEELRKRQTAAKEKLQRARRSGVREEREQQRRRGGGGSRRGRKRGRVDVDSEELVTLDEVGSDDVEDEKKRQERGEESAGGEGRAMVTLDEFVEEEKTGQGDQKPQTLSQDEGSGEDLNHETLVTLDEADCDEDDNKPDLERTRRTPGSAKRNHDDDPVESVNFVIVDEVKDEENRETPKTRGRGKKRSRQTPVRKSTRGNTKSTIEEPEEEEKELTEVSNDDRQEAQETAENPSAAEPELQPESETLKGGEEEREGWRRVEVKVGSKYRREPIGPESKRSRSQSPSVPHDFKLPDFKPNNPLGKEFVVPGYFCNLCSVFYPSETTAKELHCSSQTHYNNLKKHFQKLQQKSGSSARSCPGSLSD</sequence>
<feature type="compositionally biased region" description="Basic and acidic residues" evidence="7">
    <location>
        <begin position="3536"/>
        <end position="3556"/>
    </location>
</feature>
<feature type="compositionally biased region" description="Polar residues" evidence="7">
    <location>
        <begin position="1375"/>
        <end position="1398"/>
    </location>
</feature>
<feature type="compositionally biased region" description="Basic and acidic residues" evidence="7">
    <location>
        <begin position="1503"/>
        <end position="1518"/>
    </location>
</feature>
<feature type="region of interest" description="Disordered" evidence="7">
    <location>
        <begin position="1"/>
        <end position="89"/>
    </location>
</feature>
<keyword evidence="6" id="KW-0694">RNA-binding</keyword>
<feature type="region of interest" description="Disordered" evidence="7">
    <location>
        <begin position="1906"/>
        <end position="2053"/>
    </location>
</feature>
<organism evidence="10 11">
    <name type="scientific">Xyrichtys novacula</name>
    <name type="common">Pearly razorfish</name>
    <name type="synonym">Hemipteronotus novacula</name>
    <dbReference type="NCBI Taxonomy" id="13765"/>
    <lineage>
        <taxon>Eukaryota</taxon>
        <taxon>Metazoa</taxon>
        <taxon>Chordata</taxon>
        <taxon>Craniata</taxon>
        <taxon>Vertebrata</taxon>
        <taxon>Euteleostomi</taxon>
        <taxon>Actinopterygii</taxon>
        <taxon>Neopterygii</taxon>
        <taxon>Teleostei</taxon>
        <taxon>Neoteleostei</taxon>
        <taxon>Acanthomorphata</taxon>
        <taxon>Eupercaria</taxon>
        <taxon>Labriformes</taxon>
        <taxon>Labridae</taxon>
        <taxon>Xyrichtys</taxon>
    </lineage>
</organism>
<feature type="compositionally biased region" description="Low complexity" evidence="7">
    <location>
        <begin position="1566"/>
        <end position="1587"/>
    </location>
</feature>
<feature type="region of interest" description="Disordered" evidence="7">
    <location>
        <begin position="606"/>
        <end position="807"/>
    </location>
</feature>
<feature type="compositionally biased region" description="Polar residues" evidence="7">
    <location>
        <begin position="3746"/>
        <end position="3758"/>
    </location>
</feature>
<feature type="compositionally biased region" description="Basic and acidic residues" evidence="7">
    <location>
        <begin position="534"/>
        <end position="544"/>
    </location>
</feature>
<feature type="compositionally biased region" description="Basic and acidic residues" evidence="7">
    <location>
        <begin position="721"/>
        <end position="732"/>
    </location>
</feature>
<feature type="compositionally biased region" description="Basic and acidic residues" evidence="7">
    <location>
        <begin position="3589"/>
        <end position="3605"/>
    </location>
</feature>
<feature type="region of interest" description="Disordered" evidence="7">
    <location>
        <begin position="2764"/>
        <end position="2787"/>
    </location>
</feature>
<dbReference type="GO" id="GO:0008270">
    <property type="term" value="F:zinc ion binding"/>
    <property type="evidence" value="ECO:0007669"/>
    <property type="project" value="UniProtKB-KW"/>
</dbReference>
<feature type="compositionally biased region" description="Low complexity" evidence="7">
    <location>
        <begin position="668"/>
        <end position="678"/>
    </location>
</feature>
<feature type="compositionally biased region" description="Low complexity" evidence="7">
    <location>
        <begin position="1994"/>
        <end position="2036"/>
    </location>
</feature>
<feature type="compositionally biased region" description="Basic and acidic residues" evidence="7">
    <location>
        <begin position="3649"/>
        <end position="3677"/>
    </location>
</feature>
<feature type="compositionally biased region" description="Basic and acidic residues" evidence="7">
    <location>
        <begin position="748"/>
        <end position="764"/>
    </location>
</feature>
<feature type="compositionally biased region" description="Polar residues" evidence="7">
    <location>
        <begin position="415"/>
        <end position="425"/>
    </location>
</feature>
<feature type="compositionally biased region" description="Acidic residues" evidence="7">
    <location>
        <begin position="3696"/>
        <end position="3712"/>
    </location>
</feature>
<feature type="compositionally biased region" description="Basic and acidic residues" evidence="7">
    <location>
        <begin position="1941"/>
        <end position="1970"/>
    </location>
</feature>
<feature type="region of interest" description="Disordered" evidence="7">
    <location>
        <begin position="407"/>
        <end position="545"/>
    </location>
</feature>
<feature type="compositionally biased region" description="Basic and acidic residues" evidence="7">
    <location>
        <begin position="3713"/>
        <end position="3723"/>
    </location>
</feature>
<dbReference type="GO" id="GO:0005634">
    <property type="term" value="C:nucleus"/>
    <property type="evidence" value="ECO:0007669"/>
    <property type="project" value="UniProtKB-SubCell"/>
</dbReference>
<feature type="compositionally biased region" description="Polar residues" evidence="7">
    <location>
        <begin position="1331"/>
        <end position="1344"/>
    </location>
</feature>
<evidence type="ECO:0000256" key="1">
    <source>
        <dbReference type="ARBA" id="ARBA00004123"/>
    </source>
</evidence>
<feature type="compositionally biased region" description="Basic residues" evidence="7">
    <location>
        <begin position="500"/>
        <end position="511"/>
    </location>
</feature>
<feature type="domain" description="RRM" evidence="8">
    <location>
        <begin position="878"/>
        <end position="957"/>
    </location>
</feature>
<dbReference type="InterPro" id="IPR012677">
    <property type="entry name" value="Nucleotide-bd_a/b_plait_sf"/>
</dbReference>
<evidence type="ECO:0000313" key="10">
    <source>
        <dbReference type="EMBL" id="CAJ1085777.1"/>
    </source>
</evidence>
<evidence type="ECO:0000313" key="11">
    <source>
        <dbReference type="Proteomes" id="UP001178508"/>
    </source>
</evidence>
<feature type="compositionally biased region" description="Basic and acidic residues" evidence="7">
    <location>
        <begin position="3115"/>
        <end position="3126"/>
    </location>
</feature>
<feature type="compositionally biased region" description="Low complexity" evidence="7">
    <location>
        <begin position="961"/>
        <end position="983"/>
    </location>
</feature>
<dbReference type="InterPro" id="IPR035979">
    <property type="entry name" value="RBD_domain_sf"/>
</dbReference>
<feature type="compositionally biased region" description="Basic and acidic residues" evidence="7">
    <location>
        <begin position="3475"/>
        <end position="3491"/>
    </location>
</feature>
<dbReference type="InterPro" id="IPR000690">
    <property type="entry name" value="Matrin/U1-C_Znf_C2H2"/>
</dbReference>
<feature type="compositionally biased region" description="Low complexity" evidence="7">
    <location>
        <begin position="482"/>
        <end position="499"/>
    </location>
</feature>
<dbReference type="InterPro" id="IPR000504">
    <property type="entry name" value="RRM_dom"/>
</dbReference>
<gene>
    <name evidence="10" type="ORF">XNOV1_A035333</name>
</gene>
<evidence type="ECO:0000259" key="9">
    <source>
        <dbReference type="PROSITE" id="PS50171"/>
    </source>
</evidence>
<feature type="compositionally biased region" description="Acidic residues" evidence="7">
    <location>
        <begin position="2764"/>
        <end position="2773"/>
    </location>
</feature>
<keyword evidence="3" id="KW-0863">Zinc-finger</keyword>
<feature type="compositionally biased region" description="Basic and acidic residues" evidence="7">
    <location>
        <begin position="3254"/>
        <end position="3277"/>
    </location>
</feature>
<proteinExistence type="predicted"/>
<feature type="compositionally biased region" description="Basic and acidic residues" evidence="7">
    <location>
        <begin position="777"/>
        <end position="796"/>
    </location>
</feature>
<accession>A0AAV1HI92</accession>
<keyword evidence="2" id="KW-0479">Metal-binding</keyword>
<feature type="compositionally biased region" description="Polar residues" evidence="7">
    <location>
        <begin position="1456"/>
        <end position="1467"/>
    </location>
</feature>
<keyword evidence="11" id="KW-1185">Reference proteome</keyword>
<dbReference type="PROSITE" id="PS50102">
    <property type="entry name" value="RRM"/>
    <property type="match status" value="1"/>
</dbReference>
<dbReference type="Proteomes" id="UP001178508">
    <property type="component" value="Chromosome 23"/>
</dbReference>
<feature type="compositionally biased region" description="Polar residues" evidence="7">
    <location>
        <begin position="13"/>
        <end position="23"/>
    </location>
</feature>
<evidence type="ECO:0000256" key="2">
    <source>
        <dbReference type="ARBA" id="ARBA00022723"/>
    </source>
</evidence>
<keyword evidence="5" id="KW-0539">Nucleus</keyword>
<feature type="compositionally biased region" description="Acidic residues" evidence="7">
    <location>
        <begin position="3408"/>
        <end position="3418"/>
    </location>
</feature>
<feature type="compositionally biased region" description="Low complexity" evidence="7">
    <location>
        <begin position="2903"/>
        <end position="2937"/>
    </location>
</feature>
<feature type="compositionally biased region" description="Acidic residues" evidence="7">
    <location>
        <begin position="3105"/>
        <end position="3114"/>
    </location>
</feature>
<feature type="region of interest" description="Disordered" evidence="7">
    <location>
        <begin position="133"/>
        <end position="194"/>
    </location>
</feature>
<feature type="compositionally biased region" description="Basic residues" evidence="7">
    <location>
        <begin position="624"/>
        <end position="644"/>
    </location>
</feature>
<dbReference type="Gene3D" id="3.30.70.330">
    <property type="match status" value="4"/>
</dbReference>
<keyword evidence="4" id="KW-0862">Zinc</keyword>
<feature type="region of interest" description="Disordered" evidence="7">
    <location>
        <begin position="849"/>
        <end position="877"/>
    </location>
</feature>
<feature type="region of interest" description="Disordered" evidence="7">
    <location>
        <begin position="1324"/>
        <end position="1345"/>
    </location>
</feature>
<feature type="compositionally biased region" description="Low complexity" evidence="7">
    <location>
        <begin position="1617"/>
        <end position="1633"/>
    </location>
</feature>
<dbReference type="SMART" id="SM00451">
    <property type="entry name" value="ZnF_U1"/>
    <property type="match status" value="2"/>
</dbReference>
<dbReference type="EMBL" id="OY660886">
    <property type="protein sequence ID" value="CAJ1085777.1"/>
    <property type="molecule type" value="Genomic_DNA"/>
</dbReference>
<name>A0AAV1HI92_XYRNO</name>
<feature type="compositionally biased region" description="Polar residues" evidence="7">
    <location>
        <begin position="1124"/>
        <end position="1133"/>
    </location>
</feature>
<feature type="compositionally biased region" description="Acidic residues" evidence="7">
    <location>
        <begin position="3180"/>
        <end position="3190"/>
    </location>
</feature>
<feature type="compositionally biased region" description="Low complexity" evidence="7">
    <location>
        <begin position="133"/>
        <end position="145"/>
    </location>
</feature>
<feature type="compositionally biased region" description="Basic and acidic residues" evidence="7">
    <location>
        <begin position="3892"/>
        <end position="3926"/>
    </location>
</feature>
<feature type="compositionally biased region" description="Acidic residues" evidence="7">
    <location>
        <begin position="3509"/>
        <end position="3518"/>
    </location>
</feature>
<feature type="compositionally biased region" description="Polar residues" evidence="7">
    <location>
        <begin position="1591"/>
        <end position="1602"/>
    </location>
</feature>
<dbReference type="SUPFAM" id="SSF54928">
    <property type="entry name" value="RNA-binding domain, RBD"/>
    <property type="match status" value="2"/>
</dbReference>
<feature type="region of interest" description="Disordered" evidence="7">
    <location>
        <begin position="2846"/>
        <end position="3947"/>
    </location>
</feature>
<dbReference type="PANTHER" id="PTHR48125">
    <property type="entry name" value="LP07818P1"/>
    <property type="match status" value="1"/>
</dbReference>
<evidence type="ECO:0000256" key="3">
    <source>
        <dbReference type="ARBA" id="ARBA00022771"/>
    </source>
</evidence>
<feature type="compositionally biased region" description="Basic and acidic residues" evidence="7">
    <location>
        <begin position="441"/>
        <end position="451"/>
    </location>
</feature>
<feature type="compositionally biased region" description="Basic and acidic residues" evidence="7">
    <location>
        <begin position="58"/>
        <end position="73"/>
    </location>
</feature>
<dbReference type="GO" id="GO:0003723">
    <property type="term" value="F:RNA binding"/>
    <property type="evidence" value="ECO:0007669"/>
    <property type="project" value="UniProtKB-UniRule"/>
</dbReference>
<feature type="compositionally biased region" description="Acidic residues" evidence="7">
    <location>
        <begin position="3633"/>
        <end position="3648"/>
    </location>
</feature>
<evidence type="ECO:0000256" key="4">
    <source>
        <dbReference type="ARBA" id="ARBA00022833"/>
    </source>
</evidence>
<feature type="compositionally biased region" description="Basic and acidic residues" evidence="7">
    <location>
        <begin position="2996"/>
        <end position="3008"/>
    </location>
</feature>
<feature type="compositionally biased region" description="Acidic residues" evidence="7">
    <location>
        <begin position="3773"/>
        <end position="3782"/>
    </location>
</feature>
<feature type="compositionally biased region" description="Basic and acidic residues" evidence="7">
    <location>
        <begin position="3354"/>
        <end position="3389"/>
    </location>
</feature>
<evidence type="ECO:0000256" key="6">
    <source>
        <dbReference type="PROSITE-ProRule" id="PRU00176"/>
    </source>
</evidence>
<feature type="compositionally biased region" description="Basic residues" evidence="7">
    <location>
        <begin position="524"/>
        <end position="533"/>
    </location>
</feature>
<feature type="compositionally biased region" description="Pro residues" evidence="7">
    <location>
        <begin position="984"/>
        <end position="995"/>
    </location>
</feature>
<feature type="compositionally biased region" description="Polar residues" evidence="7">
    <location>
        <begin position="3837"/>
        <end position="3850"/>
    </location>
</feature>
<feature type="region of interest" description="Disordered" evidence="7">
    <location>
        <begin position="951"/>
        <end position="1001"/>
    </location>
</feature>
<feature type="compositionally biased region" description="Basic and acidic residues" evidence="7">
    <location>
        <begin position="1981"/>
        <end position="1993"/>
    </location>
</feature>
<feature type="region of interest" description="Disordered" evidence="7">
    <location>
        <begin position="1032"/>
        <end position="1248"/>
    </location>
</feature>
<feature type="region of interest" description="Disordered" evidence="7">
    <location>
        <begin position="301"/>
        <end position="384"/>
    </location>
</feature>
<feature type="compositionally biased region" description="Polar residues" evidence="7">
    <location>
        <begin position="3143"/>
        <end position="3161"/>
    </location>
</feature>
<reference evidence="10" key="1">
    <citation type="submission" date="2023-08" db="EMBL/GenBank/DDBJ databases">
        <authorList>
            <person name="Alioto T."/>
            <person name="Alioto T."/>
            <person name="Gomez Garrido J."/>
        </authorList>
    </citation>
    <scope>NUCLEOTIDE SEQUENCE</scope>
</reference>
<dbReference type="InterPro" id="IPR003604">
    <property type="entry name" value="Matrin/U1-like-C_Znf_C2H2"/>
</dbReference>
<feature type="compositionally biased region" description="Basic residues" evidence="7">
    <location>
        <begin position="3678"/>
        <end position="3691"/>
    </location>
</feature>
<feature type="compositionally biased region" description="Basic and acidic residues" evidence="7">
    <location>
        <begin position="3026"/>
        <end position="3049"/>
    </location>
</feature>
<feature type="compositionally biased region" description="Basic residues" evidence="7">
    <location>
        <begin position="3424"/>
        <end position="3436"/>
    </location>
</feature>
<feature type="region of interest" description="Disordered" evidence="7">
    <location>
        <begin position="1372"/>
        <end position="1407"/>
    </location>
</feature>
<comment type="subcellular location">
    <subcellularLocation>
        <location evidence="1">Nucleus</location>
    </subcellularLocation>
</comment>
<evidence type="ECO:0000256" key="5">
    <source>
        <dbReference type="ARBA" id="ARBA00023242"/>
    </source>
</evidence>
<feature type="compositionally biased region" description="Acidic residues" evidence="7">
    <location>
        <begin position="3278"/>
        <end position="3295"/>
    </location>
</feature>
<feature type="compositionally biased region" description="Polar residues" evidence="7">
    <location>
        <begin position="316"/>
        <end position="335"/>
    </location>
</feature>
<evidence type="ECO:0000259" key="8">
    <source>
        <dbReference type="PROSITE" id="PS50102"/>
    </source>
</evidence>
<feature type="compositionally biased region" description="Low complexity" evidence="7">
    <location>
        <begin position="360"/>
        <end position="378"/>
    </location>
</feature>
<feature type="region of interest" description="Disordered" evidence="7">
    <location>
        <begin position="2800"/>
        <end position="2820"/>
    </location>
</feature>
<feature type="compositionally biased region" description="Basic and acidic residues" evidence="7">
    <location>
        <begin position="306"/>
        <end position="315"/>
    </location>
</feature>
<dbReference type="PROSITE" id="PS50171">
    <property type="entry name" value="ZF_MATRIN"/>
    <property type="match status" value="1"/>
</dbReference>
<dbReference type="PANTHER" id="PTHR48125:SF10">
    <property type="entry name" value="OS12G0136300 PROTEIN"/>
    <property type="match status" value="1"/>
</dbReference>
<protein>
    <submittedName>
        <fullName evidence="10">Uncharacterized protein LOC117807219</fullName>
    </submittedName>
</protein>
<dbReference type="SMART" id="SM00360">
    <property type="entry name" value="RRM"/>
    <property type="match status" value="4"/>
</dbReference>
<evidence type="ECO:0000256" key="7">
    <source>
        <dbReference type="SAM" id="MobiDB-lite"/>
    </source>
</evidence>
<feature type="domain" description="Matrin-type" evidence="9">
    <location>
        <begin position="3958"/>
        <end position="3989"/>
    </location>
</feature>
<feature type="compositionally biased region" description="Basic and acidic residues" evidence="7">
    <location>
        <begin position="1155"/>
        <end position="1172"/>
    </location>
</feature>
<feature type="compositionally biased region" description="Low complexity" evidence="7">
    <location>
        <begin position="1103"/>
        <end position="1114"/>
    </location>
</feature>
<feature type="compositionally biased region" description="Polar residues" evidence="7">
    <location>
        <begin position="1048"/>
        <end position="1071"/>
    </location>
</feature>